<evidence type="ECO:0008006" key="3">
    <source>
        <dbReference type="Google" id="ProtNLM"/>
    </source>
</evidence>
<dbReference type="OrthoDB" id="2839919at2759"/>
<feature type="non-terminal residue" evidence="1">
    <location>
        <position position="1088"/>
    </location>
</feature>
<dbReference type="RefSeq" id="XP_003037697.1">
    <property type="nucleotide sequence ID" value="XM_003037651.1"/>
</dbReference>
<dbReference type="InParanoid" id="D8PM55"/>
<gene>
    <name evidence="1" type="ORF">SCHCODRAFT_104731</name>
</gene>
<dbReference type="AlphaFoldDB" id="D8PM55"/>
<accession>D8PM55</accession>
<dbReference type="PANTHER" id="PTHR13318:SF190">
    <property type="entry name" value="PARTNER OF PAIRED, ISOFORM B"/>
    <property type="match status" value="1"/>
</dbReference>
<dbReference type="PANTHER" id="PTHR13318">
    <property type="entry name" value="PARTNER OF PAIRED, ISOFORM B-RELATED"/>
    <property type="match status" value="1"/>
</dbReference>
<dbReference type="EMBL" id="GL377302">
    <property type="protein sequence ID" value="EFJ02795.1"/>
    <property type="molecule type" value="Genomic_DNA"/>
</dbReference>
<keyword evidence="2" id="KW-1185">Reference proteome</keyword>
<dbReference type="eggNOG" id="ENOG502RC80">
    <property type="taxonomic scope" value="Eukaryota"/>
</dbReference>
<dbReference type="HOGENOM" id="CLU_284996_0_0_1"/>
<dbReference type="GO" id="GO:0019005">
    <property type="term" value="C:SCF ubiquitin ligase complex"/>
    <property type="evidence" value="ECO:0007669"/>
    <property type="project" value="TreeGrafter"/>
</dbReference>
<dbReference type="SUPFAM" id="SSF52047">
    <property type="entry name" value="RNI-like"/>
    <property type="match status" value="1"/>
</dbReference>
<dbReference type="GO" id="GO:0031146">
    <property type="term" value="P:SCF-dependent proteasomal ubiquitin-dependent protein catabolic process"/>
    <property type="evidence" value="ECO:0007669"/>
    <property type="project" value="TreeGrafter"/>
</dbReference>
<protein>
    <recommendedName>
        <fullName evidence="3">F-box domain-containing protein</fullName>
    </recommendedName>
</protein>
<name>D8PM55_SCHCM</name>
<reference evidence="1 2" key="1">
    <citation type="journal article" date="2010" name="Nat. Biotechnol.">
        <title>Genome sequence of the model mushroom Schizophyllum commune.</title>
        <authorList>
            <person name="Ohm R.A."/>
            <person name="de Jong J.F."/>
            <person name="Lugones L.G."/>
            <person name="Aerts A."/>
            <person name="Kothe E."/>
            <person name="Stajich J.E."/>
            <person name="de Vries R.P."/>
            <person name="Record E."/>
            <person name="Levasseur A."/>
            <person name="Baker S.E."/>
            <person name="Bartholomew K.A."/>
            <person name="Coutinho P.M."/>
            <person name="Erdmann S."/>
            <person name="Fowler T.J."/>
            <person name="Gathman A.C."/>
            <person name="Lombard V."/>
            <person name="Henrissat B."/>
            <person name="Knabe N."/>
            <person name="Kuees U."/>
            <person name="Lilly W.W."/>
            <person name="Lindquist E."/>
            <person name="Lucas S."/>
            <person name="Magnuson J.K."/>
            <person name="Piumi F."/>
            <person name="Raudaskoski M."/>
            <person name="Salamov A."/>
            <person name="Schmutz J."/>
            <person name="Schwarze F.W.M.R."/>
            <person name="vanKuyk P.A."/>
            <person name="Horton J.S."/>
            <person name="Grigoriev I.V."/>
            <person name="Woesten H.A.B."/>
        </authorList>
    </citation>
    <scope>NUCLEOTIDE SEQUENCE [LARGE SCALE GENOMIC DNA]</scope>
    <source>
        <strain evidence="2">H4-8 / FGSC 9210</strain>
    </source>
</reference>
<evidence type="ECO:0000313" key="1">
    <source>
        <dbReference type="EMBL" id="EFJ02795.1"/>
    </source>
</evidence>
<evidence type="ECO:0000313" key="2">
    <source>
        <dbReference type="Proteomes" id="UP000007431"/>
    </source>
</evidence>
<proteinExistence type="predicted"/>
<dbReference type="KEGG" id="scm:SCHCO_01167616"/>
<dbReference type="Gene3D" id="3.80.10.10">
    <property type="entry name" value="Ribonuclease Inhibitor"/>
    <property type="match status" value="1"/>
</dbReference>
<dbReference type="InterPro" id="IPR032675">
    <property type="entry name" value="LRR_dom_sf"/>
</dbReference>
<organism evidence="2">
    <name type="scientific">Schizophyllum commune (strain H4-8 / FGSC 9210)</name>
    <name type="common">Split gill fungus</name>
    <dbReference type="NCBI Taxonomy" id="578458"/>
    <lineage>
        <taxon>Eukaryota</taxon>
        <taxon>Fungi</taxon>
        <taxon>Dikarya</taxon>
        <taxon>Basidiomycota</taxon>
        <taxon>Agaricomycotina</taxon>
        <taxon>Agaricomycetes</taxon>
        <taxon>Agaricomycetidae</taxon>
        <taxon>Agaricales</taxon>
        <taxon>Schizophyllaceae</taxon>
        <taxon>Schizophyllum</taxon>
    </lineage>
</organism>
<dbReference type="Proteomes" id="UP000007431">
    <property type="component" value="Unassembled WGS sequence"/>
</dbReference>
<dbReference type="VEuPathDB" id="FungiDB:SCHCODRAFT_01167616"/>
<sequence length="1088" mass="123362">MPHILDLDLAVLALIQSWLSRRDLVILSSTCRALRALLRITIFASCRWIDDREPPKSIWPLIRELRVCSEAINGVHYSAFFRDLSNITSVCVCGETITDEIAFILASTPQLVCLDLSSLGRRSGDAALAWETLPEFPMLCCQPRVIKFCSSHGPSYLKFSHQSICEKKSYATRWAFMTLLHEADISYVEELEVGTEALSIPCVATYTWNSLQRLTVTGFWLRPSDTLTNLADLHVHLGTLLISAPHLRVLRILCRFADWLAHPHCVAWPAEEARPPTGSAVPALEELDLRNPAPDEGLLIQLPRTLRALTLMTYPHLTNSLNPPQDWALAETAPLCGTRTPEEWISFLDAVALPELRMLRLSFRMLRDMALFQCIATRCPKLELLEVHGEIGPGCLWTAEQLYQFAEALIPLTNLRCLHVNTFNDVFAEELPPPLPSWLSYADLQSLSMPYSGNISEKDVVRAFAQLTSVSELWLPKSIPLVRRRARTQRYRRVWQAYRLLRDDGMVQIRAEPGIIECPRERNLELHWAANGEMTGGSFRGEPEMFGVTMDDDVYVLALGHTSSKYLSSTHSRQLTHRPHLFQIEPRESEVVAERLSARGPDGCEPPGNALELGKALPFCEIDTDHTYLHSEFFHDLRQLQSLAIHAQGVSANMLNLLDAASRIDVLDLSYMCYRPRNCGYALHYEEFPGFCSLKCHPRVLKFCSRLGQQYLNNADDIRMYESRIRALRYPLATLLHEIGVEQIEVLETSAEALCLPLATSYIWSSLRRLVITGFWPDPLERLEVLDDPNTETPAWIYKYVHLGTLLVAAPNIRVLIIRCQYADWLRYPQCVVWPHGDPAYGSCVPLLEEFELYNPAARDGIFSQLPPSLRQLSLLLLPHLIKNTSIDMEAALSVTDASVAHNALLPSALINVLSSAPLPDLRQLRFSFRGPTDMRLFETIATLFPRLELLEFHAEIGPGCLWSARDLSQCARALSPLAHLRELHMDTFAGIVDDVGRWPKRLRGMVGRAPACEGIPRQDVVKALFGPLKTVEMLWLPDMRVTMTNRGRTREYYSREWRVFSVNRGRGKRPRLTELDLIAKMHTHDTD</sequence>
<dbReference type="GeneID" id="9595052"/>